<evidence type="ECO:0000313" key="2">
    <source>
        <dbReference type="Proteomes" id="UP001164929"/>
    </source>
</evidence>
<gene>
    <name evidence="1" type="ORF">NC653_010563</name>
</gene>
<dbReference type="AlphaFoldDB" id="A0AAD6R075"/>
<comment type="caution">
    <text evidence="1">The sequence shown here is derived from an EMBL/GenBank/DDBJ whole genome shotgun (WGS) entry which is preliminary data.</text>
</comment>
<reference evidence="1 2" key="1">
    <citation type="journal article" date="2023" name="Mol. Ecol. Resour.">
        <title>Chromosome-level genome assembly of a triploid poplar Populus alba 'Berolinensis'.</title>
        <authorList>
            <person name="Chen S."/>
            <person name="Yu Y."/>
            <person name="Wang X."/>
            <person name="Wang S."/>
            <person name="Zhang T."/>
            <person name="Zhou Y."/>
            <person name="He R."/>
            <person name="Meng N."/>
            <person name="Wang Y."/>
            <person name="Liu W."/>
            <person name="Liu Z."/>
            <person name="Liu J."/>
            <person name="Guo Q."/>
            <person name="Huang H."/>
            <person name="Sederoff R.R."/>
            <person name="Wang G."/>
            <person name="Qu G."/>
            <person name="Chen S."/>
        </authorList>
    </citation>
    <scope>NUCLEOTIDE SEQUENCE [LARGE SCALE GENOMIC DNA]</scope>
    <source>
        <strain evidence="1">SC-2020</strain>
    </source>
</reference>
<keyword evidence="2" id="KW-1185">Reference proteome</keyword>
<evidence type="ECO:0000313" key="1">
    <source>
        <dbReference type="EMBL" id="KAJ6999849.1"/>
    </source>
</evidence>
<organism evidence="1 2">
    <name type="scientific">Populus alba x Populus x berolinensis</name>
    <dbReference type="NCBI Taxonomy" id="444605"/>
    <lineage>
        <taxon>Eukaryota</taxon>
        <taxon>Viridiplantae</taxon>
        <taxon>Streptophyta</taxon>
        <taxon>Embryophyta</taxon>
        <taxon>Tracheophyta</taxon>
        <taxon>Spermatophyta</taxon>
        <taxon>Magnoliopsida</taxon>
        <taxon>eudicotyledons</taxon>
        <taxon>Gunneridae</taxon>
        <taxon>Pentapetalae</taxon>
        <taxon>rosids</taxon>
        <taxon>fabids</taxon>
        <taxon>Malpighiales</taxon>
        <taxon>Salicaceae</taxon>
        <taxon>Saliceae</taxon>
        <taxon>Populus</taxon>
    </lineage>
</organism>
<name>A0AAD6R075_9ROSI</name>
<proteinExistence type="predicted"/>
<dbReference type="Proteomes" id="UP001164929">
    <property type="component" value="Chromosome 4"/>
</dbReference>
<accession>A0AAD6R075</accession>
<protein>
    <submittedName>
        <fullName evidence="1">Uncharacterized protein</fullName>
    </submittedName>
</protein>
<dbReference type="EMBL" id="JAQIZT010000004">
    <property type="protein sequence ID" value="KAJ6999849.1"/>
    <property type="molecule type" value="Genomic_DNA"/>
</dbReference>
<sequence length="30" mass="3700">MGRKERWEFCQSITSYYVRHHLLVDLSVVF</sequence>